<evidence type="ECO:0000313" key="3">
    <source>
        <dbReference type="Proteomes" id="UP000078252"/>
    </source>
</evidence>
<sequence length="299" mass="31233">MVQHSDGVIAVTGATGDVGGLTVERLLDAGARVRAIVRRPEQVDAFTARGVDARLADLGDRVALTAALDGVDQLFLVTAATPRQAEHGRTAVDAARAAGVRAVVHLSGGDAAEHSPVPWAAAIRQVDEAVRASGLERTILHPSGFMTNLVASGPAIRRGVFPQTMGRGVIGWIDTADIAAVAAAVLLRGEHTGAEPVLTGPELLDGRGVAAGLAAGLGRPVRYLHLPSRVFRTVLRASGVDAWQAEGLRQQFGRVARRGLDGVDAFTDEVERIIGVQPRSLADWAGRHRDELLGPQAAA</sequence>
<dbReference type="Gene3D" id="3.40.50.720">
    <property type="entry name" value="NAD(P)-binding Rossmann-like Domain"/>
    <property type="match status" value="1"/>
</dbReference>
<organism evidence="2 3">
    <name type="scientific">Curtobacterium luteum</name>
    <dbReference type="NCBI Taxonomy" id="33881"/>
    <lineage>
        <taxon>Bacteria</taxon>
        <taxon>Bacillati</taxon>
        <taxon>Actinomycetota</taxon>
        <taxon>Actinomycetes</taxon>
        <taxon>Micrococcales</taxon>
        <taxon>Microbacteriaceae</taxon>
        <taxon>Curtobacterium</taxon>
    </lineage>
</organism>
<dbReference type="PANTHER" id="PTHR43162:SF1">
    <property type="entry name" value="PRESTALK A DIFFERENTIATION PROTEIN A"/>
    <property type="match status" value="1"/>
</dbReference>
<accession>A0A175RMR6</accession>
<dbReference type="SUPFAM" id="SSF51735">
    <property type="entry name" value="NAD(P)-binding Rossmann-fold domains"/>
    <property type="match status" value="1"/>
</dbReference>
<name>A0A175RMR6_9MICO</name>
<dbReference type="EMBL" id="LDQC01000060">
    <property type="protein sequence ID" value="KTR04721.1"/>
    <property type="molecule type" value="Genomic_DNA"/>
</dbReference>
<dbReference type="InterPro" id="IPR036291">
    <property type="entry name" value="NAD(P)-bd_dom_sf"/>
</dbReference>
<dbReference type="STRING" id="33881.NS184_10920"/>
<evidence type="ECO:0000259" key="1">
    <source>
        <dbReference type="Pfam" id="PF05368"/>
    </source>
</evidence>
<dbReference type="InterPro" id="IPR008030">
    <property type="entry name" value="NmrA-like"/>
</dbReference>
<comment type="caution">
    <text evidence="2">The sequence shown here is derived from an EMBL/GenBank/DDBJ whole genome shotgun (WGS) entry which is preliminary data.</text>
</comment>
<gene>
    <name evidence="2" type="ORF">NS184_10920</name>
</gene>
<proteinExistence type="predicted"/>
<evidence type="ECO:0000313" key="2">
    <source>
        <dbReference type="EMBL" id="KTR04721.1"/>
    </source>
</evidence>
<dbReference type="Proteomes" id="UP000078252">
    <property type="component" value="Unassembled WGS sequence"/>
</dbReference>
<reference evidence="2 3" key="1">
    <citation type="journal article" date="2016" name="Front. Microbiol.">
        <title>Genomic Resource of Rice Seed Associated Bacteria.</title>
        <authorList>
            <person name="Midha S."/>
            <person name="Bansal K."/>
            <person name="Sharma S."/>
            <person name="Kumar N."/>
            <person name="Patil P.P."/>
            <person name="Chaudhry V."/>
            <person name="Patil P.B."/>
        </authorList>
    </citation>
    <scope>NUCLEOTIDE SEQUENCE [LARGE SCALE GENOMIC DNA]</scope>
    <source>
        <strain evidence="2 3">NS184</strain>
    </source>
</reference>
<feature type="domain" description="NmrA-like" evidence="1">
    <location>
        <begin position="7"/>
        <end position="242"/>
    </location>
</feature>
<dbReference type="Pfam" id="PF05368">
    <property type="entry name" value="NmrA"/>
    <property type="match status" value="1"/>
</dbReference>
<dbReference type="OrthoDB" id="3243290at2"/>
<dbReference type="PATRIC" id="fig|33881.3.peg.2576"/>
<dbReference type="InterPro" id="IPR051604">
    <property type="entry name" value="Ergot_Alk_Oxidoreductase"/>
</dbReference>
<dbReference type="AlphaFoldDB" id="A0A175RMR6"/>
<dbReference type="Gene3D" id="3.90.25.10">
    <property type="entry name" value="UDP-galactose 4-epimerase, domain 1"/>
    <property type="match status" value="1"/>
</dbReference>
<dbReference type="PANTHER" id="PTHR43162">
    <property type="match status" value="1"/>
</dbReference>
<dbReference type="RefSeq" id="WP_058726138.1">
    <property type="nucleotide sequence ID" value="NZ_LDQC01000060.1"/>
</dbReference>
<protein>
    <recommendedName>
        <fullName evidence="1">NmrA-like domain-containing protein</fullName>
    </recommendedName>
</protein>